<keyword evidence="6" id="KW-0092">Biotin</keyword>
<name>A0AAW5R2S9_9HYPH</name>
<dbReference type="GO" id="GO:0016874">
    <property type="term" value="F:ligase activity"/>
    <property type="evidence" value="ECO:0007669"/>
    <property type="project" value="UniProtKB-KW"/>
</dbReference>
<dbReference type="PANTHER" id="PTHR18866">
    <property type="entry name" value="CARBOXYLASE:PYRUVATE/ACETYL-COA/PROPIONYL-COA CARBOXYLASE"/>
    <property type="match status" value="1"/>
</dbReference>
<dbReference type="Proteomes" id="UP001320898">
    <property type="component" value="Unassembled WGS sequence"/>
</dbReference>
<evidence type="ECO:0000256" key="2">
    <source>
        <dbReference type="ARBA" id="ARBA00022598"/>
    </source>
</evidence>
<dbReference type="SUPFAM" id="SSF51246">
    <property type="entry name" value="Rudiment single hybrid motif"/>
    <property type="match status" value="1"/>
</dbReference>
<evidence type="ECO:0000259" key="10">
    <source>
        <dbReference type="PROSITE" id="PS50979"/>
    </source>
</evidence>
<dbReference type="InterPro" id="IPR011761">
    <property type="entry name" value="ATP-grasp"/>
</dbReference>
<evidence type="ECO:0000259" key="8">
    <source>
        <dbReference type="PROSITE" id="PS50968"/>
    </source>
</evidence>
<dbReference type="InterPro" id="IPR005481">
    <property type="entry name" value="BC-like_N"/>
</dbReference>
<feature type="domain" description="Lipoyl-binding" evidence="8">
    <location>
        <begin position="575"/>
        <end position="653"/>
    </location>
</feature>
<keyword evidence="5" id="KW-0809">Transit peptide</keyword>
<dbReference type="InterPro" id="IPR000089">
    <property type="entry name" value="Biotin_lipoyl"/>
</dbReference>
<dbReference type="PROSITE" id="PS50975">
    <property type="entry name" value="ATP_GRASP"/>
    <property type="match status" value="1"/>
</dbReference>
<dbReference type="SUPFAM" id="SSF56059">
    <property type="entry name" value="Glutathione synthetase ATP-binding domain-like"/>
    <property type="match status" value="1"/>
</dbReference>
<feature type="domain" description="Biotin carboxylation" evidence="10">
    <location>
        <begin position="1"/>
        <end position="452"/>
    </location>
</feature>
<dbReference type="InterPro" id="IPR011764">
    <property type="entry name" value="Biotin_carboxylation_dom"/>
</dbReference>
<accession>A0AAW5R2S9</accession>
<evidence type="ECO:0000313" key="12">
    <source>
        <dbReference type="Proteomes" id="UP001320898"/>
    </source>
</evidence>
<dbReference type="PROSITE" id="PS50979">
    <property type="entry name" value="BC"/>
    <property type="match status" value="1"/>
</dbReference>
<dbReference type="FunFam" id="3.40.50.20:FF:000010">
    <property type="entry name" value="Propionyl-CoA carboxylase subunit alpha"/>
    <property type="match status" value="1"/>
</dbReference>
<dbReference type="Gene3D" id="2.40.50.100">
    <property type="match status" value="1"/>
</dbReference>
<dbReference type="Pfam" id="PF00289">
    <property type="entry name" value="Biotin_carb_N"/>
    <property type="match status" value="1"/>
</dbReference>
<evidence type="ECO:0000256" key="4">
    <source>
        <dbReference type="ARBA" id="ARBA00022840"/>
    </source>
</evidence>
<dbReference type="InterPro" id="IPR001882">
    <property type="entry name" value="Biotin_BS"/>
</dbReference>
<dbReference type="RefSeq" id="WP_261616728.1">
    <property type="nucleotide sequence ID" value="NZ_JALIDZ010000006.1"/>
</dbReference>
<evidence type="ECO:0000256" key="6">
    <source>
        <dbReference type="ARBA" id="ARBA00023267"/>
    </source>
</evidence>
<dbReference type="EMBL" id="JALIDZ010000006">
    <property type="protein sequence ID" value="MCT8973148.1"/>
    <property type="molecule type" value="Genomic_DNA"/>
</dbReference>
<dbReference type="AlphaFoldDB" id="A0AAW5R2S9"/>
<comment type="caution">
    <text evidence="11">The sequence shown here is derived from an EMBL/GenBank/DDBJ whole genome shotgun (WGS) entry which is preliminary data.</text>
</comment>
<dbReference type="InterPro" id="IPR011054">
    <property type="entry name" value="Rudment_hybrid_motif"/>
</dbReference>
<dbReference type="SUPFAM" id="SSF51230">
    <property type="entry name" value="Single hybrid motif"/>
    <property type="match status" value="1"/>
</dbReference>
<dbReference type="CDD" id="cd06850">
    <property type="entry name" value="biotinyl_domain"/>
    <property type="match status" value="1"/>
</dbReference>
<keyword evidence="2" id="KW-0436">Ligase</keyword>
<dbReference type="SMART" id="SM00878">
    <property type="entry name" value="Biotin_carb_C"/>
    <property type="match status" value="1"/>
</dbReference>
<proteinExistence type="predicted"/>
<reference evidence="11 12" key="1">
    <citation type="submission" date="2022-04" db="EMBL/GenBank/DDBJ databases">
        <authorList>
            <person name="Ye Y.-Q."/>
            <person name="Du Z.-J."/>
        </authorList>
    </citation>
    <scope>NUCLEOTIDE SEQUENCE [LARGE SCALE GENOMIC DNA]</scope>
    <source>
        <strain evidence="11 12">A6E488</strain>
    </source>
</reference>
<organism evidence="11 12">
    <name type="scientific">Microbaculum marinisediminis</name>
    <dbReference type="NCBI Taxonomy" id="2931392"/>
    <lineage>
        <taxon>Bacteria</taxon>
        <taxon>Pseudomonadati</taxon>
        <taxon>Pseudomonadota</taxon>
        <taxon>Alphaproteobacteria</taxon>
        <taxon>Hyphomicrobiales</taxon>
        <taxon>Tepidamorphaceae</taxon>
        <taxon>Microbaculum</taxon>
    </lineage>
</organism>
<comment type="cofactor">
    <cofactor evidence="1">
        <name>biotin</name>
        <dbReference type="ChEBI" id="CHEBI:57586"/>
    </cofactor>
</comment>
<dbReference type="PROSITE" id="PS00188">
    <property type="entry name" value="BIOTIN"/>
    <property type="match status" value="1"/>
</dbReference>
<evidence type="ECO:0000313" key="11">
    <source>
        <dbReference type="EMBL" id="MCT8973148.1"/>
    </source>
</evidence>
<dbReference type="SUPFAM" id="SSF52440">
    <property type="entry name" value="PreATP-grasp domain"/>
    <property type="match status" value="1"/>
</dbReference>
<dbReference type="GO" id="GO:0005524">
    <property type="term" value="F:ATP binding"/>
    <property type="evidence" value="ECO:0007669"/>
    <property type="project" value="UniProtKB-UniRule"/>
</dbReference>
<dbReference type="InterPro" id="IPR050856">
    <property type="entry name" value="Biotin_carboxylase_complex"/>
</dbReference>
<dbReference type="PROSITE" id="PS50968">
    <property type="entry name" value="BIOTINYL_LIPOYL"/>
    <property type="match status" value="1"/>
</dbReference>
<dbReference type="InterPro" id="IPR005479">
    <property type="entry name" value="CPAse_ATP-bd"/>
</dbReference>
<evidence type="ECO:0000256" key="3">
    <source>
        <dbReference type="ARBA" id="ARBA00022741"/>
    </source>
</evidence>
<dbReference type="FunFam" id="3.30.1490.20:FF:000003">
    <property type="entry name" value="acetyl-CoA carboxylase isoform X1"/>
    <property type="match status" value="1"/>
</dbReference>
<dbReference type="PROSITE" id="PS00867">
    <property type="entry name" value="CPSASE_2"/>
    <property type="match status" value="1"/>
</dbReference>
<dbReference type="PANTHER" id="PTHR18866:SF33">
    <property type="entry name" value="METHYLCROTONOYL-COA CARBOXYLASE SUBUNIT ALPHA, MITOCHONDRIAL-RELATED"/>
    <property type="match status" value="1"/>
</dbReference>
<keyword evidence="4 7" id="KW-0067">ATP-binding</keyword>
<gene>
    <name evidence="11" type="ORF">MUB46_14895</name>
</gene>
<dbReference type="FunFam" id="2.40.50.100:FF:000003">
    <property type="entry name" value="Acetyl-CoA carboxylase biotin carboxyl carrier protein"/>
    <property type="match status" value="1"/>
</dbReference>
<evidence type="ECO:0000256" key="7">
    <source>
        <dbReference type="PROSITE-ProRule" id="PRU00409"/>
    </source>
</evidence>
<sequence>MIKTLLIANRGEIACRIISTARRMGLTTVAVYSDADANAMHASMADIAVPIGPAAVNESYLVAERIIAAAREAGADAIHPGYGFLSENAAFAEACAANGIVFVGPPASAIKAMGLKDEAKALMDKAGVPVVPGFHGARQEPEFLHEKAYEIGYPVLIKAVAGGGGKGMRRVDKAIEFDDALAGAKREAKAAFGDDRVLIEKFVSQPRHIEMQVFGDSHGNAVHLFERDCSLQRRHQKVIEEAPAPGMTEGLRARMGQAAVKAALAVGYQGAGTIEFIVDGSKPLSDETPFYFMEMNTRLQVEHPVTEEITGQDLVEWQIRVASGEPLPLAQEEITINGHAVEARLYAEDPDNGFLPSTGHLHVLSLFEGEGIRIDTGVSEGDDVSPFYDPMIAKVIAHGETRDEALDLLSQSLDASMVAGPRTNLGFLRRLVDDPDFRAVRFDTGLIDRKLDTLVSAAPGVREAAIALGTLRLVDREQERVEMERLNRSNEIYSPWSVADGFQLGAGRMTAEPLVVDGAQDTVPVEWVDGEPAIRVSHPDDGEEEIEADLIDAPDGIYVLVDGRQFLVAARDPFSVDLDAADGDAVIKAPMHGKVVSVHVEEGQAVERGQKLAVIEAMKMEHTLTAGRAGTVSEVAAGAGDQVGEGQKLIVVHAEE</sequence>
<dbReference type="Gene3D" id="3.30.470.20">
    <property type="entry name" value="ATP-grasp fold, B domain"/>
    <property type="match status" value="1"/>
</dbReference>
<dbReference type="InterPro" id="IPR011053">
    <property type="entry name" value="Single_hybrid_motif"/>
</dbReference>
<evidence type="ECO:0000259" key="9">
    <source>
        <dbReference type="PROSITE" id="PS50975"/>
    </source>
</evidence>
<keyword evidence="12" id="KW-1185">Reference proteome</keyword>
<protein>
    <submittedName>
        <fullName evidence="11">Biotin/lipoyl-binding protein</fullName>
    </submittedName>
</protein>
<dbReference type="InterPro" id="IPR005482">
    <property type="entry name" value="Biotin_COase_C"/>
</dbReference>
<dbReference type="InterPro" id="IPR016185">
    <property type="entry name" value="PreATP-grasp_dom_sf"/>
</dbReference>
<dbReference type="Pfam" id="PF02785">
    <property type="entry name" value="Biotin_carb_C"/>
    <property type="match status" value="1"/>
</dbReference>
<evidence type="ECO:0000256" key="5">
    <source>
        <dbReference type="ARBA" id="ARBA00022946"/>
    </source>
</evidence>
<dbReference type="FunFam" id="3.30.470.20:FF:000028">
    <property type="entry name" value="Methylcrotonoyl-CoA carboxylase subunit alpha, mitochondrial"/>
    <property type="match status" value="1"/>
</dbReference>
<keyword evidence="3 7" id="KW-0547">Nucleotide-binding</keyword>
<dbReference type="Pfam" id="PF02786">
    <property type="entry name" value="CPSase_L_D2"/>
    <property type="match status" value="1"/>
</dbReference>
<dbReference type="Pfam" id="PF00364">
    <property type="entry name" value="Biotin_lipoyl"/>
    <property type="match status" value="1"/>
</dbReference>
<dbReference type="GO" id="GO:0046872">
    <property type="term" value="F:metal ion binding"/>
    <property type="evidence" value="ECO:0007669"/>
    <property type="project" value="InterPro"/>
</dbReference>
<evidence type="ECO:0000256" key="1">
    <source>
        <dbReference type="ARBA" id="ARBA00001953"/>
    </source>
</evidence>
<feature type="domain" description="ATP-grasp" evidence="9">
    <location>
        <begin position="120"/>
        <end position="323"/>
    </location>
</feature>